<accession>A0A195FGI1</accession>
<protein>
    <submittedName>
        <fullName evidence="1">Uncharacterized protein</fullName>
    </submittedName>
</protein>
<sequence length="187" mass="21815">MRVSHRNPPEQMANTVCSAYLACNLDDMLVHGSDNSFLRWAATRHTRRIAITFKSVYQATSSNCEHVDQSRNGSTWNFDWLFKAQQYKRCKFVRLFTKSLCGISHMCDGFYGSEIDVNGNDDKKKSRIKTDPLNIREREGVRMAAREPYPGSHRIRMFLSLRVKRMDIRSFIIKFKYCTLKTSLDIN</sequence>
<gene>
    <name evidence="1" type="ORF">ALC56_05996</name>
</gene>
<name>A0A195FGI1_9HYME</name>
<dbReference type="Proteomes" id="UP000078541">
    <property type="component" value="Unassembled WGS sequence"/>
</dbReference>
<dbReference type="EMBL" id="KQ981606">
    <property type="protein sequence ID" value="KYN39503.1"/>
    <property type="molecule type" value="Genomic_DNA"/>
</dbReference>
<organism evidence="1 2">
    <name type="scientific">Trachymyrmex septentrionalis</name>
    <dbReference type="NCBI Taxonomy" id="34720"/>
    <lineage>
        <taxon>Eukaryota</taxon>
        <taxon>Metazoa</taxon>
        <taxon>Ecdysozoa</taxon>
        <taxon>Arthropoda</taxon>
        <taxon>Hexapoda</taxon>
        <taxon>Insecta</taxon>
        <taxon>Pterygota</taxon>
        <taxon>Neoptera</taxon>
        <taxon>Endopterygota</taxon>
        <taxon>Hymenoptera</taxon>
        <taxon>Apocrita</taxon>
        <taxon>Aculeata</taxon>
        <taxon>Formicoidea</taxon>
        <taxon>Formicidae</taxon>
        <taxon>Myrmicinae</taxon>
        <taxon>Trachymyrmex</taxon>
    </lineage>
</organism>
<proteinExistence type="predicted"/>
<reference evidence="1 2" key="1">
    <citation type="submission" date="2016-03" db="EMBL/GenBank/DDBJ databases">
        <title>Trachymyrmex septentrionalis WGS genome.</title>
        <authorList>
            <person name="Nygaard S."/>
            <person name="Hu H."/>
            <person name="Boomsma J."/>
            <person name="Zhang G."/>
        </authorList>
    </citation>
    <scope>NUCLEOTIDE SEQUENCE [LARGE SCALE GENOMIC DNA]</scope>
    <source>
        <strain evidence="1">Tsep2-gDNA-1</strain>
        <tissue evidence="1">Whole body</tissue>
    </source>
</reference>
<evidence type="ECO:0000313" key="1">
    <source>
        <dbReference type="EMBL" id="KYN39503.1"/>
    </source>
</evidence>
<dbReference type="AlphaFoldDB" id="A0A195FGI1"/>
<evidence type="ECO:0000313" key="2">
    <source>
        <dbReference type="Proteomes" id="UP000078541"/>
    </source>
</evidence>
<keyword evidence="2" id="KW-1185">Reference proteome</keyword>